<dbReference type="EMBL" id="JMCB01000007">
    <property type="protein sequence ID" value="KFE67632.1"/>
    <property type="molecule type" value="Genomic_DNA"/>
</dbReference>
<evidence type="ECO:0008006" key="3">
    <source>
        <dbReference type="Google" id="ProtNLM"/>
    </source>
</evidence>
<proteinExistence type="predicted"/>
<gene>
    <name evidence="1" type="ORF">DB31_8115</name>
</gene>
<sequence>MIQFSDREIVNEQLVLDSKSELYYLGHDLTLRQCTLVLKVPARALVIARTRLIDCTIHVKQELKNFSWYTSFLKGCRFTGRLTGNDFGSNPHPPPDGGIEDCDFSEAQMDGCRFLGCDTQTLRFPRWPCFTLLDTFKRAQELREAPWPGDIGPIVMSDFDQDWPSTVAVTYSASALAKRRGTTPEAIRATLEKLDGVVF</sequence>
<keyword evidence="2" id="KW-1185">Reference proteome</keyword>
<name>A0A085WIW9_9BACT</name>
<dbReference type="STRING" id="394096.DB31_8115"/>
<protein>
    <recommendedName>
        <fullName evidence="3">Pentapeptide repeat family protein</fullName>
    </recommendedName>
</protein>
<reference evidence="1 2" key="1">
    <citation type="submission" date="2014-04" db="EMBL/GenBank/DDBJ databases">
        <title>Genome assembly of Hyalangium minutum DSM 14724.</title>
        <authorList>
            <person name="Sharma G."/>
            <person name="Subramanian S."/>
        </authorList>
    </citation>
    <scope>NUCLEOTIDE SEQUENCE [LARGE SCALE GENOMIC DNA]</scope>
    <source>
        <strain evidence="1 2">DSM 14724</strain>
    </source>
</reference>
<dbReference type="OrthoDB" id="5512552at2"/>
<accession>A0A085WIW9</accession>
<comment type="caution">
    <text evidence="1">The sequence shown here is derived from an EMBL/GenBank/DDBJ whole genome shotgun (WGS) entry which is preliminary data.</text>
</comment>
<dbReference type="RefSeq" id="WP_052420127.1">
    <property type="nucleotide sequence ID" value="NZ_JMCB01000007.1"/>
</dbReference>
<evidence type="ECO:0000313" key="1">
    <source>
        <dbReference type="EMBL" id="KFE67632.1"/>
    </source>
</evidence>
<organism evidence="1 2">
    <name type="scientific">Hyalangium minutum</name>
    <dbReference type="NCBI Taxonomy" id="394096"/>
    <lineage>
        <taxon>Bacteria</taxon>
        <taxon>Pseudomonadati</taxon>
        <taxon>Myxococcota</taxon>
        <taxon>Myxococcia</taxon>
        <taxon>Myxococcales</taxon>
        <taxon>Cystobacterineae</taxon>
        <taxon>Archangiaceae</taxon>
        <taxon>Hyalangium</taxon>
    </lineage>
</organism>
<evidence type="ECO:0000313" key="2">
    <source>
        <dbReference type="Proteomes" id="UP000028725"/>
    </source>
</evidence>
<dbReference type="AlphaFoldDB" id="A0A085WIW9"/>
<dbReference type="Proteomes" id="UP000028725">
    <property type="component" value="Unassembled WGS sequence"/>
</dbReference>